<feature type="binding site" evidence="19">
    <location>
        <begin position="13"/>
        <end position="20"/>
    </location>
    <ligand>
        <name>GTP</name>
        <dbReference type="ChEBI" id="CHEBI:37565"/>
    </ligand>
</feature>
<dbReference type="PANTHER" id="PTHR34848">
    <property type="match status" value="1"/>
</dbReference>
<evidence type="ECO:0000256" key="10">
    <source>
        <dbReference type="ARBA" id="ARBA00022573"/>
    </source>
</evidence>
<dbReference type="Proteomes" id="UP000501802">
    <property type="component" value="Chromosome"/>
</dbReference>
<feature type="binding site" evidence="19">
    <location>
        <position position="66"/>
    </location>
    <ligand>
        <name>GTP</name>
        <dbReference type="ChEBI" id="CHEBI:37565"/>
    </ligand>
</feature>
<evidence type="ECO:0000256" key="7">
    <source>
        <dbReference type="ARBA" id="ARBA00007490"/>
    </source>
</evidence>
<dbReference type="InterPro" id="IPR027417">
    <property type="entry name" value="P-loop_NTPase"/>
</dbReference>
<evidence type="ECO:0000256" key="17">
    <source>
        <dbReference type="ARBA" id="ARBA00030571"/>
    </source>
</evidence>
<evidence type="ECO:0000256" key="1">
    <source>
        <dbReference type="ARBA" id="ARBA00000312"/>
    </source>
</evidence>
<evidence type="ECO:0000256" key="3">
    <source>
        <dbReference type="ARBA" id="ARBA00001522"/>
    </source>
</evidence>
<evidence type="ECO:0000256" key="15">
    <source>
        <dbReference type="ARBA" id="ARBA00023134"/>
    </source>
</evidence>
<dbReference type="GO" id="GO:0009236">
    <property type="term" value="P:cobalamin biosynthetic process"/>
    <property type="evidence" value="ECO:0007669"/>
    <property type="project" value="UniProtKB-UniPathway"/>
</dbReference>
<dbReference type="PIRSF" id="PIRSF006135">
    <property type="entry name" value="CobU"/>
    <property type="match status" value="1"/>
</dbReference>
<keyword evidence="20" id="KW-0548">Nucleotidyltransferase</keyword>
<accession>A0A6G9B066</accession>
<dbReference type="EMBL" id="CP050063">
    <property type="protein sequence ID" value="QIP17979.1"/>
    <property type="molecule type" value="Genomic_DNA"/>
</dbReference>
<dbReference type="GO" id="GO:0005525">
    <property type="term" value="F:GTP binding"/>
    <property type="evidence" value="ECO:0007669"/>
    <property type="project" value="UniProtKB-KW"/>
</dbReference>
<dbReference type="UniPathway" id="UPA00148">
    <property type="reaction ID" value="UER00236"/>
</dbReference>
<dbReference type="Pfam" id="PF02283">
    <property type="entry name" value="CobU"/>
    <property type="match status" value="1"/>
</dbReference>
<keyword evidence="12 19" id="KW-0547">Nucleotide-binding</keyword>
<dbReference type="KEGG" id="spib:G8759_27115"/>
<evidence type="ECO:0000256" key="8">
    <source>
        <dbReference type="ARBA" id="ARBA00012016"/>
    </source>
</evidence>
<evidence type="ECO:0000256" key="18">
    <source>
        <dbReference type="PIRSR" id="PIRSR006135-1"/>
    </source>
</evidence>
<feature type="binding site" evidence="19">
    <location>
        <begin position="38"/>
        <end position="40"/>
    </location>
    <ligand>
        <name>GTP</name>
        <dbReference type="ChEBI" id="CHEBI:37565"/>
    </ligand>
</feature>
<dbReference type="PANTHER" id="PTHR34848:SF1">
    <property type="entry name" value="BIFUNCTIONAL ADENOSYLCOBALAMIN BIOSYNTHESIS PROTEIN COBU"/>
    <property type="match status" value="1"/>
</dbReference>
<dbReference type="InterPro" id="IPR003203">
    <property type="entry name" value="CobU/CobP"/>
</dbReference>
<reference evidence="20 21" key="1">
    <citation type="submission" date="2020-03" db="EMBL/GenBank/DDBJ databases">
        <authorList>
            <person name="Kim M.K."/>
        </authorList>
    </citation>
    <scope>NUCLEOTIDE SEQUENCE [LARGE SCALE GENOMIC DNA]</scope>
    <source>
        <strain evidence="20 21">BT328</strain>
    </source>
</reference>
<name>A0A6G9B066_9BACT</name>
<comment type="similarity">
    <text evidence="7">Belongs to the CobU/CobP family.</text>
</comment>
<protein>
    <recommendedName>
        <fullName evidence="16">Adenosylcobinamide kinase</fullName>
        <ecNumber evidence="8">2.7.1.156</ecNumber>
        <ecNumber evidence="9">2.7.7.62</ecNumber>
    </recommendedName>
    <alternativeName>
        <fullName evidence="17">Adenosylcobinamide-phosphate guanylyltransferase</fullName>
    </alternativeName>
</protein>
<dbReference type="CDD" id="cd00544">
    <property type="entry name" value="CobU"/>
    <property type="match status" value="1"/>
</dbReference>
<evidence type="ECO:0000256" key="19">
    <source>
        <dbReference type="PIRSR" id="PIRSR006135-2"/>
    </source>
</evidence>
<dbReference type="GO" id="GO:0043752">
    <property type="term" value="F:adenosylcobinamide kinase activity"/>
    <property type="evidence" value="ECO:0007669"/>
    <property type="project" value="UniProtKB-EC"/>
</dbReference>
<gene>
    <name evidence="20" type="primary">cobU</name>
    <name evidence="20" type="ORF">G8759_27115</name>
</gene>
<evidence type="ECO:0000256" key="4">
    <source>
        <dbReference type="ARBA" id="ARBA00003889"/>
    </source>
</evidence>
<keyword evidence="14" id="KW-0067">ATP-binding</keyword>
<evidence type="ECO:0000313" key="20">
    <source>
        <dbReference type="EMBL" id="QIP17979.1"/>
    </source>
</evidence>
<evidence type="ECO:0000256" key="13">
    <source>
        <dbReference type="ARBA" id="ARBA00022777"/>
    </source>
</evidence>
<evidence type="ECO:0000256" key="16">
    <source>
        <dbReference type="ARBA" id="ARBA00029570"/>
    </source>
</evidence>
<feature type="binding site" evidence="19">
    <location>
        <begin position="55"/>
        <end position="58"/>
    </location>
    <ligand>
        <name>GTP</name>
        <dbReference type="ChEBI" id="CHEBI:37565"/>
    </ligand>
</feature>
<proteinExistence type="inferred from homology"/>
<dbReference type="AlphaFoldDB" id="A0A6G9B066"/>
<comment type="catalytic activity">
    <reaction evidence="1">
        <text>adenosylcob(III)inamide + ATP = adenosylcob(III)inamide phosphate + ADP + H(+)</text>
        <dbReference type="Rhea" id="RHEA:15769"/>
        <dbReference type="ChEBI" id="CHEBI:2480"/>
        <dbReference type="ChEBI" id="CHEBI:15378"/>
        <dbReference type="ChEBI" id="CHEBI:30616"/>
        <dbReference type="ChEBI" id="CHEBI:58502"/>
        <dbReference type="ChEBI" id="CHEBI:456216"/>
        <dbReference type="EC" id="2.7.1.156"/>
    </reaction>
</comment>
<comment type="pathway">
    <text evidence="6">Cofactor biosynthesis; adenosylcobalamin biosynthesis; adenosylcobalamin from cob(II)yrinate a,c-diamide: step 5/7.</text>
</comment>
<dbReference type="GO" id="GO:0008820">
    <property type="term" value="F:cobinamide phosphate guanylyltransferase activity"/>
    <property type="evidence" value="ECO:0007669"/>
    <property type="project" value="UniProtKB-EC"/>
</dbReference>
<evidence type="ECO:0000313" key="21">
    <source>
        <dbReference type="Proteomes" id="UP000501802"/>
    </source>
</evidence>
<keyword evidence="15 19" id="KW-0342">GTP-binding</keyword>
<evidence type="ECO:0000256" key="2">
    <source>
        <dbReference type="ARBA" id="ARBA00000711"/>
    </source>
</evidence>
<organism evidence="20 21">
    <name type="scientific">Spirosoma aureum</name>
    <dbReference type="NCBI Taxonomy" id="2692134"/>
    <lineage>
        <taxon>Bacteria</taxon>
        <taxon>Pseudomonadati</taxon>
        <taxon>Bacteroidota</taxon>
        <taxon>Cytophagia</taxon>
        <taxon>Cytophagales</taxon>
        <taxon>Cytophagaceae</taxon>
        <taxon>Spirosoma</taxon>
    </lineage>
</organism>
<feature type="binding site" evidence="19">
    <location>
        <position position="84"/>
    </location>
    <ligand>
        <name>GTP</name>
        <dbReference type="ChEBI" id="CHEBI:37565"/>
    </ligand>
</feature>
<feature type="active site" description="GMP-histidine intermediate" evidence="18">
    <location>
        <position position="54"/>
    </location>
</feature>
<dbReference type="Gene3D" id="3.40.50.300">
    <property type="entry name" value="P-loop containing nucleotide triphosphate hydrolases"/>
    <property type="match status" value="1"/>
</dbReference>
<evidence type="ECO:0000256" key="12">
    <source>
        <dbReference type="ARBA" id="ARBA00022741"/>
    </source>
</evidence>
<dbReference type="EC" id="2.7.1.156" evidence="8"/>
<dbReference type="GO" id="GO:0005524">
    <property type="term" value="F:ATP binding"/>
    <property type="evidence" value="ECO:0007669"/>
    <property type="project" value="UniProtKB-KW"/>
</dbReference>
<keyword evidence="11 20" id="KW-0808">Transferase</keyword>
<comment type="catalytic activity">
    <reaction evidence="3">
        <text>adenosylcob(III)inamide + GTP = adenosylcob(III)inamide phosphate + GDP + H(+)</text>
        <dbReference type="Rhea" id="RHEA:15765"/>
        <dbReference type="ChEBI" id="CHEBI:2480"/>
        <dbReference type="ChEBI" id="CHEBI:15378"/>
        <dbReference type="ChEBI" id="CHEBI:37565"/>
        <dbReference type="ChEBI" id="CHEBI:58189"/>
        <dbReference type="ChEBI" id="CHEBI:58502"/>
        <dbReference type="EC" id="2.7.1.156"/>
    </reaction>
</comment>
<evidence type="ECO:0000256" key="5">
    <source>
        <dbReference type="ARBA" id="ARBA00004692"/>
    </source>
</evidence>
<comment type="function">
    <text evidence="4">Catalyzes ATP-dependent phosphorylation of adenosylcobinamide and addition of GMP to adenosylcobinamide phosphate.</text>
</comment>
<sequence length="177" mass="19766">MPPRQAYLHLVTGGARSGKSRYAQQLAREWSPTPVYVATARVWDDEFAERVSHHKQDRGPEWTVFEELRQVSQLPLSGQTVVIDCVTLWLTNFFGDTKSDVTESLRLFQKEVDELVKLPGRFIIVTNELGMGVHAETAIGRAFTDLQGWANQYVASQADAVTLMVSGLPLPVKIPAL</sequence>
<keyword evidence="10" id="KW-0169">Cobalamin biosynthesis</keyword>
<evidence type="ECO:0000256" key="11">
    <source>
        <dbReference type="ARBA" id="ARBA00022679"/>
    </source>
</evidence>
<keyword evidence="13 20" id="KW-0418">Kinase</keyword>
<dbReference type="SUPFAM" id="SSF52540">
    <property type="entry name" value="P-loop containing nucleoside triphosphate hydrolases"/>
    <property type="match status" value="1"/>
</dbReference>
<comment type="catalytic activity">
    <reaction evidence="2">
        <text>adenosylcob(III)inamide phosphate + GTP + H(+) = adenosylcob(III)inamide-GDP + diphosphate</text>
        <dbReference type="Rhea" id="RHEA:22712"/>
        <dbReference type="ChEBI" id="CHEBI:15378"/>
        <dbReference type="ChEBI" id="CHEBI:33019"/>
        <dbReference type="ChEBI" id="CHEBI:37565"/>
        <dbReference type="ChEBI" id="CHEBI:58502"/>
        <dbReference type="ChEBI" id="CHEBI:60487"/>
        <dbReference type="EC" id="2.7.7.62"/>
    </reaction>
</comment>
<keyword evidence="21" id="KW-1185">Reference proteome</keyword>
<dbReference type="EC" id="2.7.7.62" evidence="9"/>
<comment type="pathway">
    <text evidence="5">Cofactor biosynthesis; adenosylcobalamin biosynthesis; adenosylcobalamin from cob(II)yrinate a,c-diamide: step 6/7.</text>
</comment>
<evidence type="ECO:0000256" key="9">
    <source>
        <dbReference type="ARBA" id="ARBA00012523"/>
    </source>
</evidence>
<evidence type="ECO:0000256" key="14">
    <source>
        <dbReference type="ARBA" id="ARBA00022840"/>
    </source>
</evidence>
<dbReference type="NCBIfam" id="NF004469">
    <property type="entry name" value="PRK05800.1"/>
    <property type="match status" value="1"/>
</dbReference>
<evidence type="ECO:0000256" key="6">
    <source>
        <dbReference type="ARBA" id="ARBA00005159"/>
    </source>
</evidence>